<feature type="region of interest" description="Disordered" evidence="1">
    <location>
        <begin position="91"/>
        <end position="111"/>
    </location>
</feature>
<comment type="caution">
    <text evidence="2">The sequence shown here is derived from an EMBL/GenBank/DDBJ whole genome shotgun (WGS) entry which is preliminary data.</text>
</comment>
<evidence type="ECO:0000313" key="2">
    <source>
        <dbReference type="EMBL" id="RXN14667.1"/>
    </source>
</evidence>
<dbReference type="EMBL" id="QBIY01012889">
    <property type="protein sequence ID" value="RXN14667.1"/>
    <property type="molecule type" value="Genomic_DNA"/>
</dbReference>
<gene>
    <name evidence="2" type="ORF">ROHU_008961</name>
</gene>
<reference evidence="2 3" key="1">
    <citation type="submission" date="2018-03" db="EMBL/GenBank/DDBJ databases">
        <title>Draft genome sequence of Rohu Carp (Labeo rohita).</title>
        <authorList>
            <person name="Das P."/>
            <person name="Kushwaha B."/>
            <person name="Joshi C.G."/>
            <person name="Kumar D."/>
            <person name="Nagpure N.S."/>
            <person name="Sahoo L."/>
            <person name="Das S.P."/>
            <person name="Bit A."/>
            <person name="Patnaik S."/>
            <person name="Meher P.K."/>
            <person name="Jayasankar P."/>
            <person name="Koringa P.G."/>
            <person name="Patel N.V."/>
            <person name="Hinsu A.T."/>
            <person name="Kumar R."/>
            <person name="Pandey M."/>
            <person name="Agarwal S."/>
            <person name="Srivastava S."/>
            <person name="Singh M."/>
            <person name="Iquebal M.A."/>
            <person name="Jaiswal S."/>
            <person name="Angadi U.B."/>
            <person name="Kumar N."/>
            <person name="Raza M."/>
            <person name="Shah T.M."/>
            <person name="Rai A."/>
            <person name="Jena J.K."/>
        </authorList>
    </citation>
    <scope>NUCLEOTIDE SEQUENCE [LARGE SCALE GENOMIC DNA]</scope>
    <source>
        <strain evidence="2">DASCIFA01</strain>
        <tissue evidence="2">Testis</tissue>
    </source>
</reference>
<keyword evidence="2" id="KW-0401">Integrin</keyword>
<dbReference type="Proteomes" id="UP000290572">
    <property type="component" value="Unassembled WGS sequence"/>
</dbReference>
<sequence length="358" mass="41069">MTKQRQRRQQGVVKDVSLNPGDLVYRRNRRVRGRNKIQDVWEDLPYYVLERLDPDKAVYKVVPVDRSQPPKNVHRLELRRCGPLQRELIVSRQHQGTESSTSMAQLETESDTDWEELRVMVPENLSSGVTSVEEEGPRVEEQAVQSTEPEFTVRRSQRATAGQHGNPFREPRSVQATMSVSLKELCQMVNVPYDQARALIESESSDGESVEREEATMEDTVMEDTVVHADLSGGLEGEEASLLAPEQVQFDTGVFQDFTKLRLCKSLHPGVRPGNPTVHDIRAIRYNNNGTMDFKINHSDDWHPHPSHQLRNSTSDSHTVTPLYSDRLKINELKFKHLQDLKEVIPKDFHSFYNNLLH</sequence>
<keyword evidence="3" id="KW-1185">Reference proteome</keyword>
<organism evidence="2 3">
    <name type="scientific">Labeo rohita</name>
    <name type="common">Indian major carp</name>
    <name type="synonym">Cyprinus rohita</name>
    <dbReference type="NCBI Taxonomy" id="84645"/>
    <lineage>
        <taxon>Eukaryota</taxon>
        <taxon>Metazoa</taxon>
        <taxon>Chordata</taxon>
        <taxon>Craniata</taxon>
        <taxon>Vertebrata</taxon>
        <taxon>Euteleostomi</taxon>
        <taxon>Actinopterygii</taxon>
        <taxon>Neopterygii</taxon>
        <taxon>Teleostei</taxon>
        <taxon>Ostariophysi</taxon>
        <taxon>Cypriniformes</taxon>
        <taxon>Cyprinidae</taxon>
        <taxon>Labeoninae</taxon>
        <taxon>Labeonini</taxon>
        <taxon>Labeo</taxon>
    </lineage>
</organism>
<evidence type="ECO:0000256" key="1">
    <source>
        <dbReference type="SAM" id="MobiDB-lite"/>
    </source>
</evidence>
<feature type="compositionally biased region" description="Polar residues" evidence="1">
    <location>
        <begin position="92"/>
        <end position="107"/>
    </location>
</feature>
<proteinExistence type="predicted"/>
<dbReference type="STRING" id="84645.A0A498MC67"/>
<name>A0A498MC67_LABRO</name>
<evidence type="ECO:0000313" key="3">
    <source>
        <dbReference type="Proteomes" id="UP000290572"/>
    </source>
</evidence>
<accession>A0A498MC67</accession>
<dbReference type="GO" id="GO:0007229">
    <property type="term" value="P:integrin-mediated signaling pathway"/>
    <property type="evidence" value="ECO:0007669"/>
    <property type="project" value="UniProtKB-KW"/>
</dbReference>
<feature type="region of interest" description="Disordered" evidence="1">
    <location>
        <begin position="129"/>
        <end position="172"/>
    </location>
</feature>
<protein>
    <submittedName>
        <fullName evidence="2">Integrin alpha-3-like protein</fullName>
    </submittedName>
</protein>
<dbReference type="AlphaFoldDB" id="A0A498MC67"/>